<dbReference type="Proteomes" id="UP000774326">
    <property type="component" value="Unassembled WGS sequence"/>
</dbReference>
<name>A0A9P8Q6A6_WICPI</name>
<accession>A0A9P8Q6A6</accession>
<evidence type="ECO:0000313" key="3">
    <source>
        <dbReference type="Proteomes" id="UP000774326"/>
    </source>
</evidence>
<proteinExistence type="predicted"/>
<feature type="non-terminal residue" evidence="2">
    <location>
        <position position="165"/>
    </location>
</feature>
<evidence type="ECO:0000313" key="2">
    <source>
        <dbReference type="EMBL" id="KAH3683877.1"/>
    </source>
</evidence>
<dbReference type="AlphaFoldDB" id="A0A9P8Q6A6"/>
<protein>
    <submittedName>
        <fullName evidence="2">Uncharacterized protein</fullName>
    </submittedName>
</protein>
<sequence>MLQVTVVVSSNELATSHLDILTSLSSVLEWNIVRHSEQVEKSTHGDQIEHNVYPIEPEVSPDVTVLDTDSAQEFVPDLVWTVGTLRAITYNRDVTRSDLSERTSVLLTGKTWWWFEVVQLDRSTDHRLVVDQDSSKSLDEVSERRDFVHESPEPRHQADRLHNTT</sequence>
<gene>
    <name evidence="2" type="ORF">WICPIJ_005160</name>
</gene>
<feature type="region of interest" description="Disordered" evidence="1">
    <location>
        <begin position="131"/>
        <end position="165"/>
    </location>
</feature>
<comment type="caution">
    <text evidence="2">The sequence shown here is derived from an EMBL/GenBank/DDBJ whole genome shotgun (WGS) entry which is preliminary data.</text>
</comment>
<reference evidence="2" key="1">
    <citation type="journal article" date="2021" name="Open Biol.">
        <title>Shared evolutionary footprints suggest mitochondrial oxidative damage underlies multiple complex I losses in fungi.</title>
        <authorList>
            <person name="Schikora-Tamarit M.A."/>
            <person name="Marcet-Houben M."/>
            <person name="Nosek J."/>
            <person name="Gabaldon T."/>
        </authorList>
    </citation>
    <scope>NUCLEOTIDE SEQUENCE</scope>
    <source>
        <strain evidence="2">CBS2887</strain>
    </source>
</reference>
<dbReference type="EMBL" id="JAEUBG010002889">
    <property type="protein sequence ID" value="KAH3683877.1"/>
    <property type="molecule type" value="Genomic_DNA"/>
</dbReference>
<organism evidence="2 3">
    <name type="scientific">Wickerhamomyces pijperi</name>
    <name type="common">Yeast</name>
    <name type="synonym">Pichia pijperi</name>
    <dbReference type="NCBI Taxonomy" id="599730"/>
    <lineage>
        <taxon>Eukaryota</taxon>
        <taxon>Fungi</taxon>
        <taxon>Dikarya</taxon>
        <taxon>Ascomycota</taxon>
        <taxon>Saccharomycotina</taxon>
        <taxon>Saccharomycetes</taxon>
        <taxon>Phaffomycetales</taxon>
        <taxon>Wickerhamomycetaceae</taxon>
        <taxon>Wickerhamomyces</taxon>
    </lineage>
</organism>
<evidence type="ECO:0000256" key="1">
    <source>
        <dbReference type="SAM" id="MobiDB-lite"/>
    </source>
</evidence>
<reference evidence="2" key="2">
    <citation type="submission" date="2021-01" db="EMBL/GenBank/DDBJ databases">
        <authorList>
            <person name="Schikora-Tamarit M.A."/>
        </authorList>
    </citation>
    <scope>NUCLEOTIDE SEQUENCE</scope>
    <source>
        <strain evidence="2">CBS2887</strain>
    </source>
</reference>
<keyword evidence="3" id="KW-1185">Reference proteome</keyword>